<proteinExistence type="predicted"/>
<reference evidence="1 2" key="1">
    <citation type="submission" date="2020-03" db="EMBL/GenBank/DDBJ databases">
        <title>Genomic Encyclopedia of Type Strains, Phase IV (KMG-IV): sequencing the most valuable type-strain genomes for metagenomic binning, comparative biology and taxonomic classification.</title>
        <authorList>
            <person name="Goeker M."/>
        </authorList>
    </citation>
    <scope>NUCLEOTIDE SEQUENCE [LARGE SCALE GENOMIC DNA]</scope>
    <source>
        <strain evidence="1 2">DSM 5718</strain>
    </source>
</reference>
<dbReference type="EMBL" id="JAASRN010000001">
    <property type="protein sequence ID" value="NIK73546.1"/>
    <property type="molecule type" value="Genomic_DNA"/>
</dbReference>
<sequence length="280" mass="32295">MTPQLKTIESISLAELTNLLPGIQKEGLLLPEGPFSLITAQNPEGKSLAFSLINHLPTQRKSRILRLHASEQYYSLLPVLIEQSEQLARQHKSEHLLFLLSDALPEFSLIKQALLNRLWSLPTRALSWGIMSKQRLLQSPWMQVKESSEAPLQLQLWKELPSDIRDKISTLSSKILSLVPPLPIDADHSFAIYRQDVPFGWCLTQRLCNDTLLIVSLHVKQAHPFLFSLLAEHLHQSDDIKEIAYYYPLSDNRRSRFFEKRLRPISREAHRLYLTTKTLH</sequence>
<dbReference type="RefSeq" id="WP_166918773.1">
    <property type="nucleotide sequence ID" value="NZ_JAASRN010000001.1"/>
</dbReference>
<keyword evidence="2" id="KW-1185">Reference proteome</keyword>
<comment type="caution">
    <text evidence="1">The sequence shown here is derived from an EMBL/GenBank/DDBJ whole genome shotgun (WGS) entry which is preliminary data.</text>
</comment>
<dbReference type="AlphaFoldDB" id="A0A846MPN7"/>
<name>A0A846MPN7_9BACT</name>
<organism evidence="1 2">
    <name type="scientific">Thermonema lapsum</name>
    <dbReference type="NCBI Taxonomy" id="28195"/>
    <lineage>
        <taxon>Bacteria</taxon>
        <taxon>Pseudomonadati</taxon>
        <taxon>Bacteroidota</taxon>
        <taxon>Cytophagia</taxon>
        <taxon>Cytophagales</taxon>
        <taxon>Thermonemataceae</taxon>
        <taxon>Thermonema</taxon>
    </lineage>
</organism>
<protein>
    <submittedName>
        <fullName evidence="1">Uncharacterized protein</fullName>
    </submittedName>
</protein>
<evidence type="ECO:0000313" key="2">
    <source>
        <dbReference type="Proteomes" id="UP000537126"/>
    </source>
</evidence>
<evidence type="ECO:0000313" key="1">
    <source>
        <dbReference type="EMBL" id="NIK73546.1"/>
    </source>
</evidence>
<dbReference type="Proteomes" id="UP000537126">
    <property type="component" value="Unassembled WGS sequence"/>
</dbReference>
<accession>A0A846MPN7</accession>
<gene>
    <name evidence="1" type="ORF">FHS56_001032</name>
</gene>